<dbReference type="Pfam" id="PF24748">
    <property type="entry name" value="Galaxin_repeat"/>
    <property type="match status" value="1"/>
</dbReference>
<protein>
    <recommendedName>
        <fullName evidence="1">MAM domain-containing protein</fullName>
    </recommendedName>
</protein>
<proteinExistence type="predicted"/>
<dbReference type="CDD" id="cd06263">
    <property type="entry name" value="MAM"/>
    <property type="match status" value="1"/>
</dbReference>
<name>A0ABP0GXF7_CLALP</name>
<dbReference type="InterPro" id="IPR000998">
    <property type="entry name" value="MAM_dom"/>
</dbReference>
<dbReference type="EMBL" id="CAWYQH010000152">
    <property type="protein sequence ID" value="CAK8696317.1"/>
    <property type="molecule type" value="Genomic_DNA"/>
</dbReference>
<gene>
    <name evidence="2" type="ORF">CVLEPA_LOCUS29478</name>
</gene>
<dbReference type="PROSITE" id="PS50060">
    <property type="entry name" value="MAM_2"/>
    <property type="match status" value="1"/>
</dbReference>
<accession>A0ABP0GXF7</accession>
<dbReference type="InterPro" id="IPR013320">
    <property type="entry name" value="ConA-like_dom_sf"/>
</dbReference>
<sequence>MPQPASNLDKRTSRPSGIYTSGLDLSNLGQITNLRHRILPPSIPSLPAFYQSSLEEGFVVPYRHEFGIAADASASFLLAFFTLTSSFMKDAKEKVASKKPNVAQINNAEETSSVLFSCDFENGWCSGWNQSTSDQVDWKINQGPTRTKRTGPSADHTRLSQDGHYAYLEASGLSFGNKAIFRTPYVLMSDQPHYCLRFWYHMLGSGMGSLKVYWSPSKKAANLPGMVFLVLSLTGPQSINGLDWKEKAVTLQSPTSFNYREAVYFEFHATRGFLSQSDVAIDDISLSPGNCERTSLPAAATTVAPRAVFSLTTSLQSTTTTNQHKTNITDGKYNCEGIPYDPQSHKCCKGKLRRGNKNLECCGTILLKPGKQLCCGETPIWARVQGCCGGEKAYISLFNGCCGGEIYSSRLYSCTEGTLILKE</sequence>
<reference evidence="2 3" key="1">
    <citation type="submission" date="2024-02" db="EMBL/GenBank/DDBJ databases">
        <authorList>
            <person name="Daric V."/>
            <person name="Darras S."/>
        </authorList>
    </citation>
    <scope>NUCLEOTIDE SEQUENCE [LARGE SCALE GENOMIC DNA]</scope>
</reference>
<evidence type="ECO:0000259" key="1">
    <source>
        <dbReference type="PROSITE" id="PS50060"/>
    </source>
</evidence>
<dbReference type="InterPro" id="IPR056601">
    <property type="entry name" value="Galaxin_dom"/>
</dbReference>
<dbReference type="Pfam" id="PF00629">
    <property type="entry name" value="MAM"/>
    <property type="match status" value="1"/>
</dbReference>
<comment type="caution">
    <text evidence="2">The sequence shown here is derived from an EMBL/GenBank/DDBJ whole genome shotgun (WGS) entry which is preliminary data.</text>
</comment>
<feature type="domain" description="MAM" evidence="1">
    <location>
        <begin position="116"/>
        <end position="293"/>
    </location>
</feature>
<evidence type="ECO:0000313" key="2">
    <source>
        <dbReference type="EMBL" id="CAK8696317.1"/>
    </source>
</evidence>
<keyword evidence="3" id="KW-1185">Reference proteome</keyword>
<dbReference type="PANTHER" id="PTHR23282:SF142">
    <property type="entry name" value="MAM DOMAIN-CONTAINING PROTEIN"/>
    <property type="match status" value="1"/>
</dbReference>
<dbReference type="InterPro" id="IPR051560">
    <property type="entry name" value="MAM_domain-containing"/>
</dbReference>
<dbReference type="PANTHER" id="PTHR23282">
    <property type="entry name" value="APICAL ENDOSOMAL GLYCOPROTEIN PRECURSOR"/>
    <property type="match status" value="1"/>
</dbReference>
<dbReference type="Gene3D" id="2.60.120.200">
    <property type="match status" value="1"/>
</dbReference>
<dbReference type="SUPFAM" id="SSF49899">
    <property type="entry name" value="Concanavalin A-like lectins/glucanases"/>
    <property type="match status" value="1"/>
</dbReference>
<organism evidence="2 3">
    <name type="scientific">Clavelina lepadiformis</name>
    <name type="common">Light-bulb sea squirt</name>
    <name type="synonym">Ascidia lepadiformis</name>
    <dbReference type="NCBI Taxonomy" id="159417"/>
    <lineage>
        <taxon>Eukaryota</taxon>
        <taxon>Metazoa</taxon>
        <taxon>Chordata</taxon>
        <taxon>Tunicata</taxon>
        <taxon>Ascidiacea</taxon>
        <taxon>Aplousobranchia</taxon>
        <taxon>Clavelinidae</taxon>
        <taxon>Clavelina</taxon>
    </lineage>
</organism>
<dbReference type="SMART" id="SM00137">
    <property type="entry name" value="MAM"/>
    <property type="match status" value="1"/>
</dbReference>
<evidence type="ECO:0000313" key="3">
    <source>
        <dbReference type="Proteomes" id="UP001642483"/>
    </source>
</evidence>
<dbReference type="Proteomes" id="UP001642483">
    <property type="component" value="Unassembled WGS sequence"/>
</dbReference>